<reference evidence="1" key="1">
    <citation type="submission" date="2023-03" db="EMBL/GenBank/DDBJ databases">
        <title>Massive genome expansion in bonnet fungi (Mycena s.s.) driven by repeated elements and novel gene families across ecological guilds.</title>
        <authorList>
            <consortium name="Lawrence Berkeley National Laboratory"/>
            <person name="Harder C.B."/>
            <person name="Miyauchi S."/>
            <person name="Viragh M."/>
            <person name="Kuo A."/>
            <person name="Thoen E."/>
            <person name="Andreopoulos B."/>
            <person name="Lu D."/>
            <person name="Skrede I."/>
            <person name="Drula E."/>
            <person name="Henrissat B."/>
            <person name="Morin E."/>
            <person name="Kohler A."/>
            <person name="Barry K."/>
            <person name="LaButti K."/>
            <person name="Morin E."/>
            <person name="Salamov A."/>
            <person name="Lipzen A."/>
            <person name="Mereny Z."/>
            <person name="Hegedus B."/>
            <person name="Baldrian P."/>
            <person name="Stursova M."/>
            <person name="Weitz H."/>
            <person name="Taylor A."/>
            <person name="Grigoriev I.V."/>
            <person name="Nagy L.G."/>
            <person name="Martin F."/>
            <person name="Kauserud H."/>
        </authorList>
    </citation>
    <scope>NUCLEOTIDE SEQUENCE</scope>
    <source>
        <strain evidence="1">CBHHK182m</strain>
    </source>
</reference>
<proteinExistence type="predicted"/>
<dbReference type="EMBL" id="JARKIB010000244">
    <property type="protein sequence ID" value="KAJ7720110.1"/>
    <property type="molecule type" value="Genomic_DNA"/>
</dbReference>
<keyword evidence="2" id="KW-1185">Reference proteome</keyword>
<gene>
    <name evidence="1" type="ORF">B0H16DRAFT_1474567</name>
</gene>
<dbReference type="Proteomes" id="UP001215598">
    <property type="component" value="Unassembled WGS sequence"/>
</dbReference>
<evidence type="ECO:0000313" key="1">
    <source>
        <dbReference type="EMBL" id="KAJ7720110.1"/>
    </source>
</evidence>
<protein>
    <submittedName>
        <fullName evidence="1">Uncharacterized protein</fullName>
    </submittedName>
</protein>
<evidence type="ECO:0000313" key="2">
    <source>
        <dbReference type="Proteomes" id="UP001215598"/>
    </source>
</evidence>
<dbReference type="AlphaFoldDB" id="A0AAD7MJV5"/>
<name>A0AAD7MJV5_9AGAR</name>
<comment type="caution">
    <text evidence="1">The sequence shown here is derived from an EMBL/GenBank/DDBJ whole genome shotgun (WGS) entry which is preliminary data.</text>
</comment>
<organism evidence="1 2">
    <name type="scientific">Mycena metata</name>
    <dbReference type="NCBI Taxonomy" id="1033252"/>
    <lineage>
        <taxon>Eukaryota</taxon>
        <taxon>Fungi</taxon>
        <taxon>Dikarya</taxon>
        <taxon>Basidiomycota</taxon>
        <taxon>Agaricomycotina</taxon>
        <taxon>Agaricomycetes</taxon>
        <taxon>Agaricomycetidae</taxon>
        <taxon>Agaricales</taxon>
        <taxon>Marasmiineae</taxon>
        <taxon>Mycenaceae</taxon>
        <taxon>Mycena</taxon>
    </lineage>
</organism>
<accession>A0AAD7MJV5</accession>
<sequence length="240" mass="26150">MNCAEVVFFPSPGAKSSCMPAHQQVVHAVELGAICRFIFECLHLLNSPAKEWARLDVIWHYQREFTIDQARIGSMHPSDFLSGSCRKSKMLYHFGRQGAQIFDSLTPRIKMKLYSQLDGKAELGSNDQKEVSVRDSATAYLLCPTPSTNSIECPTAVPDTLSPSLPPSLSPSSSSVVAGITITHHNTAITSTTPAAHHTVNSVPNITPIKKVSRAPLQPPERCPNVAINDGALKNKKVSY</sequence>